<dbReference type="EMBL" id="ABDG02000021">
    <property type="protein sequence ID" value="EHK47211.1"/>
    <property type="molecule type" value="Genomic_DNA"/>
</dbReference>
<keyword evidence="2 4" id="KW-0863">Zinc-finger</keyword>
<dbReference type="SMART" id="SM00744">
    <property type="entry name" value="RINGv"/>
    <property type="match status" value="1"/>
</dbReference>
<sequence>KIERLDQMVPRKTYKSWREDVEKADNPLTRGATFVSCVICLETLQDDDTIRPLPCSHVFHSLCLAKWYLKRHDTCPICKACFMTLSEKHPRVLQRPERTHTR</sequence>
<dbReference type="SUPFAM" id="SSF57850">
    <property type="entry name" value="RING/U-box"/>
    <property type="match status" value="1"/>
</dbReference>
<dbReference type="InterPro" id="IPR013083">
    <property type="entry name" value="Znf_RING/FYVE/PHD"/>
</dbReference>
<evidence type="ECO:0000259" key="5">
    <source>
        <dbReference type="PROSITE" id="PS50089"/>
    </source>
</evidence>
<evidence type="ECO:0000313" key="6">
    <source>
        <dbReference type="EMBL" id="EHK47211.1"/>
    </source>
</evidence>
<evidence type="ECO:0000313" key="7">
    <source>
        <dbReference type="Proteomes" id="UP000005426"/>
    </source>
</evidence>
<dbReference type="HOGENOM" id="CLU_013137_21_1_1"/>
<dbReference type="InterPro" id="IPR011016">
    <property type="entry name" value="Znf_RING-CH"/>
</dbReference>
<name>G9NQ62_HYPAI</name>
<organism evidence="6 7">
    <name type="scientific">Hypocrea atroviridis (strain ATCC 20476 / IMI 206040)</name>
    <name type="common">Trichoderma atroviride</name>
    <dbReference type="NCBI Taxonomy" id="452589"/>
    <lineage>
        <taxon>Eukaryota</taxon>
        <taxon>Fungi</taxon>
        <taxon>Dikarya</taxon>
        <taxon>Ascomycota</taxon>
        <taxon>Pezizomycotina</taxon>
        <taxon>Sordariomycetes</taxon>
        <taxon>Hypocreomycetidae</taxon>
        <taxon>Hypocreales</taxon>
        <taxon>Hypocreaceae</taxon>
        <taxon>Trichoderma</taxon>
    </lineage>
</organism>
<dbReference type="SMART" id="SM00184">
    <property type="entry name" value="RING"/>
    <property type="match status" value="1"/>
</dbReference>
<keyword evidence="1" id="KW-0479">Metal-binding</keyword>
<dbReference type="PROSITE" id="PS50089">
    <property type="entry name" value="ZF_RING_2"/>
    <property type="match status" value="1"/>
</dbReference>
<evidence type="ECO:0000256" key="4">
    <source>
        <dbReference type="PROSITE-ProRule" id="PRU00175"/>
    </source>
</evidence>
<dbReference type="Pfam" id="PF13639">
    <property type="entry name" value="zf-RING_2"/>
    <property type="match status" value="1"/>
</dbReference>
<dbReference type="Proteomes" id="UP000005426">
    <property type="component" value="Unassembled WGS sequence"/>
</dbReference>
<proteinExistence type="predicted"/>
<dbReference type="GO" id="GO:0006511">
    <property type="term" value="P:ubiquitin-dependent protein catabolic process"/>
    <property type="evidence" value="ECO:0007669"/>
    <property type="project" value="TreeGrafter"/>
</dbReference>
<feature type="non-terminal residue" evidence="6">
    <location>
        <position position="1"/>
    </location>
</feature>
<dbReference type="eggNOG" id="ENOG502SZ08">
    <property type="taxonomic scope" value="Eukaryota"/>
</dbReference>
<dbReference type="GO" id="GO:0008270">
    <property type="term" value="F:zinc ion binding"/>
    <property type="evidence" value="ECO:0007669"/>
    <property type="project" value="UniProtKB-KW"/>
</dbReference>
<dbReference type="Gene3D" id="3.30.40.10">
    <property type="entry name" value="Zinc/RING finger domain, C3HC4 (zinc finger)"/>
    <property type="match status" value="1"/>
</dbReference>
<accession>G9NQ62</accession>
<protein>
    <recommendedName>
        <fullName evidence="5">RING-type domain-containing protein</fullName>
    </recommendedName>
</protein>
<evidence type="ECO:0000256" key="2">
    <source>
        <dbReference type="ARBA" id="ARBA00022771"/>
    </source>
</evidence>
<feature type="non-terminal residue" evidence="6">
    <location>
        <position position="102"/>
    </location>
</feature>
<dbReference type="STRING" id="452589.G9NQ62"/>
<comment type="caution">
    <text evidence="6">The sequence shown here is derived from an EMBL/GenBank/DDBJ whole genome shotgun (WGS) entry which is preliminary data.</text>
</comment>
<dbReference type="AlphaFoldDB" id="G9NQ62"/>
<dbReference type="OrthoDB" id="8062037at2759"/>
<dbReference type="InterPro" id="IPR001841">
    <property type="entry name" value="Znf_RING"/>
</dbReference>
<dbReference type="GO" id="GO:0005634">
    <property type="term" value="C:nucleus"/>
    <property type="evidence" value="ECO:0007669"/>
    <property type="project" value="TreeGrafter"/>
</dbReference>
<keyword evidence="7" id="KW-1185">Reference proteome</keyword>
<keyword evidence="3" id="KW-0862">Zinc</keyword>
<feature type="domain" description="RING-type" evidence="5">
    <location>
        <begin position="37"/>
        <end position="79"/>
    </location>
</feature>
<dbReference type="InterPro" id="IPR051834">
    <property type="entry name" value="RING_finger_E3_ligase"/>
</dbReference>
<gene>
    <name evidence="6" type="ORF">TRIATDRAFT_28220</name>
</gene>
<dbReference type="GO" id="GO:0061630">
    <property type="term" value="F:ubiquitin protein ligase activity"/>
    <property type="evidence" value="ECO:0007669"/>
    <property type="project" value="TreeGrafter"/>
</dbReference>
<dbReference type="OMA" id="RHVYHAH"/>
<dbReference type="PANTHER" id="PTHR45931:SF3">
    <property type="entry name" value="RING ZINC FINGER-CONTAINING PROTEIN"/>
    <property type="match status" value="1"/>
</dbReference>
<reference evidence="6 7" key="1">
    <citation type="journal article" date="2011" name="Genome Biol.">
        <title>Comparative genome sequence analysis underscores mycoparasitism as the ancestral life style of Trichoderma.</title>
        <authorList>
            <person name="Kubicek C.P."/>
            <person name="Herrera-Estrella A."/>
            <person name="Seidl-Seiboth V."/>
            <person name="Martinez D.A."/>
            <person name="Druzhinina I.S."/>
            <person name="Thon M."/>
            <person name="Zeilinger S."/>
            <person name="Casas-Flores S."/>
            <person name="Horwitz B.A."/>
            <person name="Mukherjee P.K."/>
            <person name="Mukherjee M."/>
            <person name="Kredics L."/>
            <person name="Alcaraz L.D."/>
            <person name="Aerts A."/>
            <person name="Antal Z."/>
            <person name="Atanasova L."/>
            <person name="Cervantes-Badillo M.G."/>
            <person name="Challacombe J."/>
            <person name="Chertkov O."/>
            <person name="McCluskey K."/>
            <person name="Coulpier F."/>
            <person name="Deshpande N."/>
            <person name="von Doehren H."/>
            <person name="Ebbole D.J."/>
            <person name="Esquivel-Naranjo E.U."/>
            <person name="Fekete E."/>
            <person name="Flipphi M."/>
            <person name="Glaser F."/>
            <person name="Gomez-Rodriguez E.Y."/>
            <person name="Gruber S."/>
            <person name="Han C."/>
            <person name="Henrissat B."/>
            <person name="Hermosa R."/>
            <person name="Hernandez-Onate M."/>
            <person name="Karaffa L."/>
            <person name="Kosti I."/>
            <person name="Le Crom S."/>
            <person name="Lindquist E."/>
            <person name="Lucas S."/>
            <person name="Luebeck M."/>
            <person name="Luebeck P.S."/>
            <person name="Margeot A."/>
            <person name="Metz B."/>
            <person name="Misra M."/>
            <person name="Nevalainen H."/>
            <person name="Omann M."/>
            <person name="Packer N."/>
            <person name="Perrone G."/>
            <person name="Uresti-Rivera E.E."/>
            <person name="Salamov A."/>
            <person name="Schmoll M."/>
            <person name="Seiboth B."/>
            <person name="Shapiro H."/>
            <person name="Sukno S."/>
            <person name="Tamayo-Ramos J.A."/>
            <person name="Tisch D."/>
            <person name="Wiest A."/>
            <person name="Wilkinson H.H."/>
            <person name="Zhang M."/>
            <person name="Coutinho P.M."/>
            <person name="Kenerley C.M."/>
            <person name="Monte E."/>
            <person name="Baker S.E."/>
            <person name="Grigoriev I.V."/>
        </authorList>
    </citation>
    <scope>NUCLEOTIDE SEQUENCE [LARGE SCALE GENOMIC DNA]</scope>
    <source>
        <strain evidence="7">ATCC 20476 / IMI 206040</strain>
    </source>
</reference>
<evidence type="ECO:0000256" key="1">
    <source>
        <dbReference type="ARBA" id="ARBA00022723"/>
    </source>
</evidence>
<dbReference type="PANTHER" id="PTHR45931">
    <property type="entry name" value="SI:CH211-59O9.10"/>
    <property type="match status" value="1"/>
</dbReference>
<evidence type="ECO:0000256" key="3">
    <source>
        <dbReference type="ARBA" id="ARBA00022833"/>
    </source>
</evidence>